<name>A0A1F5Z248_9BACT</name>
<dbReference type="EMBL" id="MFJF01000015">
    <property type="protein sequence ID" value="OGG06455.1"/>
    <property type="molecule type" value="Genomic_DNA"/>
</dbReference>
<dbReference type="AlphaFoldDB" id="A0A1F5Z248"/>
<evidence type="ECO:0000259" key="1">
    <source>
        <dbReference type="Pfam" id="PF00534"/>
    </source>
</evidence>
<dbReference type="Proteomes" id="UP000177354">
    <property type="component" value="Unassembled WGS sequence"/>
</dbReference>
<dbReference type="Gene3D" id="3.40.50.2000">
    <property type="entry name" value="Glycogen Phosphorylase B"/>
    <property type="match status" value="2"/>
</dbReference>
<dbReference type="InterPro" id="IPR050194">
    <property type="entry name" value="Glycosyltransferase_grp1"/>
</dbReference>
<dbReference type="Pfam" id="PF13439">
    <property type="entry name" value="Glyco_transf_4"/>
    <property type="match status" value="1"/>
</dbReference>
<dbReference type="PANTHER" id="PTHR45947">
    <property type="entry name" value="SULFOQUINOVOSYL TRANSFERASE SQD2"/>
    <property type="match status" value="1"/>
</dbReference>
<organism evidence="3 4">
    <name type="scientific">Candidatus Gottesmanbacteria bacterium RIFCSPHIGHO2_01_FULL_40_15</name>
    <dbReference type="NCBI Taxonomy" id="1798376"/>
    <lineage>
        <taxon>Bacteria</taxon>
        <taxon>Candidatus Gottesmaniibacteriota</taxon>
    </lineage>
</organism>
<dbReference type="InterPro" id="IPR001296">
    <property type="entry name" value="Glyco_trans_1"/>
</dbReference>
<evidence type="ECO:0000259" key="2">
    <source>
        <dbReference type="Pfam" id="PF13439"/>
    </source>
</evidence>
<feature type="domain" description="Glycosyl transferase family 1" evidence="1">
    <location>
        <begin position="204"/>
        <end position="368"/>
    </location>
</feature>
<evidence type="ECO:0000313" key="4">
    <source>
        <dbReference type="Proteomes" id="UP000177354"/>
    </source>
</evidence>
<evidence type="ECO:0000313" key="3">
    <source>
        <dbReference type="EMBL" id="OGG06455.1"/>
    </source>
</evidence>
<accession>A0A1F5Z248</accession>
<gene>
    <name evidence="3" type="ORF">A2777_05750</name>
</gene>
<reference evidence="3 4" key="1">
    <citation type="journal article" date="2016" name="Nat. Commun.">
        <title>Thousands of microbial genomes shed light on interconnected biogeochemical processes in an aquifer system.</title>
        <authorList>
            <person name="Anantharaman K."/>
            <person name="Brown C.T."/>
            <person name="Hug L.A."/>
            <person name="Sharon I."/>
            <person name="Castelle C.J."/>
            <person name="Probst A.J."/>
            <person name="Thomas B.C."/>
            <person name="Singh A."/>
            <person name="Wilkins M.J."/>
            <person name="Karaoz U."/>
            <person name="Brodie E.L."/>
            <person name="Williams K.H."/>
            <person name="Hubbard S.S."/>
            <person name="Banfield J.F."/>
        </authorList>
    </citation>
    <scope>NUCLEOTIDE SEQUENCE [LARGE SCALE GENOMIC DNA]</scope>
</reference>
<dbReference type="InterPro" id="IPR028098">
    <property type="entry name" value="Glyco_trans_4-like_N"/>
</dbReference>
<proteinExistence type="predicted"/>
<comment type="caution">
    <text evidence="3">The sequence shown here is derived from an EMBL/GenBank/DDBJ whole genome shotgun (WGS) entry which is preliminary data.</text>
</comment>
<sequence>MEILFVISYFFPAWAYGGPGKLVRELARTLSDRGFRLAIYSTDAFDLKRRRKEIDNKLLKKEKYKIYFFRTINNRFSYYSKFFLSPGLVLTAAAEIGKFDLVHLHEFFTGNVAIITFLAVLFKIPYIISAHGTLDSYRIKHRNFGKKIFMIFFGKRIIKNSAGFVAATVEETEEYKLLGVPAAKIHHIPNGIDLKEFDNMPGKNIFKKKHNISAGEKVLLYLGRIHKLKGLRHLVEAMPLISSQIDCRLVVAGSDDGYQEELIKLVKKNKISNVVFPGLIQGKEKLQLYRDSDVFVYPSLSEGFSLAVLEAAAAGLPLVITYGCKFPQVAEYNAGYIVSAKAESLASAVIKILKDEKKRKSMGRSAGKMIKNDYSITVMAKRLAGLYKNIS</sequence>
<protein>
    <recommendedName>
        <fullName evidence="5">Glycosyltransferase</fullName>
    </recommendedName>
</protein>
<evidence type="ECO:0008006" key="5">
    <source>
        <dbReference type="Google" id="ProtNLM"/>
    </source>
</evidence>
<dbReference type="PANTHER" id="PTHR45947:SF3">
    <property type="entry name" value="SULFOQUINOVOSYL TRANSFERASE SQD2"/>
    <property type="match status" value="1"/>
</dbReference>
<dbReference type="Pfam" id="PF00534">
    <property type="entry name" value="Glycos_transf_1"/>
    <property type="match status" value="1"/>
</dbReference>
<feature type="domain" description="Glycosyltransferase subfamily 4-like N-terminal" evidence="2">
    <location>
        <begin position="16"/>
        <end position="195"/>
    </location>
</feature>
<dbReference type="GO" id="GO:0016757">
    <property type="term" value="F:glycosyltransferase activity"/>
    <property type="evidence" value="ECO:0007669"/>
    <property type="project" value="InterPro"/>
</dbReference>
<dbReference type="SUPFAM" id="SSF53756">
    <property type="entry name" value="UDP-Glycosyltransferase/glycogen phosphorylase"/>
    <property type="match status" value="1"/>
</dbReference>